<dbReference type="Gene3D" id="3.30.70.360">
    <property type="match status" value="1"/>
</dbReference>
<dbReference type="AlphaFoldDB" id="A0A7C4PJN4"/>
<dbReference type="PANTHER" id="PTHR43808">
    <property type="entry name" value="ACETYLORNITHINE DEACETYLASE"/>
    <property type="match status" value="1"/>
</dbReference>
<dbReference type="Pfam" id="PF01546">
    <property type="entry name" value="Peptidase_M20"/>
    <property type="match status" value="1"/>
</dbReference>
<proteinExistence type="predicted"/>
<keyword evidence="1" id="KW-0479">Metal-binding</keyword>
<dbReference type="InterPro" id="IPR011650">
    <property type="entry name" value="Peptidase_M20_dimer"/>
</dbReference>
<dbReference type="GO" id="GO:0046872">
    <property type="term" value="F:metal ion binding"/>
    <property type="evidence" value="ECO:0007669"/>
    <property type="project" value="UniProtKB-KW"/>
</dbReference>
<dbReference type="GO" id="GO:0016787">
    <property type="term" value="F:hydrolase activity"/>
    <property type="evidence" value="ECO:0007669"/>
    <property type="project" value="UniProtKB-KW"/>
</dbReference>
<evidence type="ECO:0000256" key="2">
    <source>
        <dbReference type="ARBA" id="ARBA00022801"/>
    </source>
</evidence>
<dbReference type="InterPro" id="IPR050072">
    <property type="entry name" value="Peptidase_M20A"/>
</dbReference>
<reference evidence="4" key="1">
    <citation type="journal article" date="2020" name="mSystems">
        <title>Genome- and Community-Level Interaction Insights into Carbon Utilization and Element Cycling Functions of Hydrothermarchaeota in Hydrothermal Sediment.</title>
        <authorList>
            <person name="Zhou Z."/>
            <person name="Liu Y."/>
            <person name="Xu W."/>
            <person name="Pan J."/>
            <person name="Luo Z.H."/>
            <person name="Li M."/>
        </authorList>
    </citation>
    <scope>NUCLEOTIDE SEQUENCE [LARGE SCALE GENOMIC DNA]</scope>
    <source>
        <strain evidence="4">SpSt-573</strain>
    </source>
</reference>
<sequence>MILIDSRQTRQVMDTACLIQQIPAPTFHEDQRAAYALKQFQQQNLTDPHLDAAGNALACVKGQPGVSPLVISAHLDTVFPLEYPLPLQRHEDQIIGPGIGDNALGLAALLHLPRLLQQAGIFPEGDLWLAATVGEEGLGNLSGIRQLVEQFGDRPLAYLSLEGMGLGNIIHRGLGVDRYRFTVKTSGGHSWSDFGAPSAIHEMVNLANRLLKLRLTRRPRSTLNIGTLQGGTSINAIAADASMEVDFRSESAVALEELVKRALRAANGLERPGVSVETTRIGWRPAGAIPASHPLVQLVASILRSLDISPHLDIASTEANLPLSLGLPALTLGLTIGHHAHTLEETIQLSPLSKGLTALVHFVARVWKT</sequence>
<dbReference type="Pfam" id="PF07687">
    <property type="entry name" value="M20_dimer"/>
    <property type="match status" value="1"/>
</dbReference>
<dbReference type="EMBL" id="DSYK01000110">
    <property type="protein sequence ID" value="HGS20646.1"/>
    <property type="molecule type" value="Genomic_DNA"/>
</dbReference>
<dbReference type="PANTHER" id="PTHR43808:SF17">
    <property type="entry name" value="PEPTIDASE M20"/>
    <property type="match status" value="1"/>
</dbReference>
<comment type="caution">
    <text evidence="4">The sequence shown here is derived from an EMBL/GenBank/DDBJ whole genome shotgun (WGS) entry which is preliminary data.</text>
</comment>
<dbReference type="InterPro" id="IPR002933">
    <property type="entry name" value="Peptidase_M20"/>
</dbReference>
<keyword evidence="2 4" id="KW-0378">Hydrolase</keyword>
<protein>
    <submittedName>
        <fullName evidence="4">M20/M25/M40 family metallo-hydrolase</fullName>
    </submittedName>
</protein>
<organism evidence="4">
    <name type="scientific">Anaerolinea thermolimosa</name>
    <dbReference type="NCBI Taxonomy" id="229919"/>
    <lineage>
        <taxon>Bacteria</taxon>
        <taxon>Bacillati</taxon>
        <taxon>Chloroflexota</taxon>
        <taxon>Anaerolineae</taxon>
        <taxon>Anaerolineales</taxon>
        <taxon>Anaerolineaceae</taxon>
        <taxon>Anaerolinea</taxon>
    </lineage>
</organism>
<evidence type="ECO:0000313" key="4">
    <source>
        <dbReference type="EMBL" id="HGS20646.1"/>
    </source>
</evidence>
<dbReference type="SUPFAM" id="SSF55031">
    <property type="entry name" value="Bacterial exopeptidase dimerisation domain"/>
    <property type="match status" value="1"/>
</dbReference>
<feature type="domain" description="Peptidase M20 dimerisation" evidence="3">
    <location>
        <begin position="176"/>
        <end position="266"/>
    </location>
</feature>
<name>A0A7C4PJN4_9CHLR</name>
<dbReference type="InterPro" id="IPR036264">
    <property type="entry name" value="Bact_exopeptidase_dim_dom"/>
</dbReference>
<accession>A0A7C4PJN4</accession>
<dbReference type="Gene3D" id="3.40.630.10">
    <property type="entry name" value="Zn peptidases"/>
    <property type="match status" value="1"/>
</dbReference>
<dbReference type="SUPFAM" id="SSF53187">
    <property type="entry name" value="Zn-dependent exopeptidases"/>
    <property type="match status" value="1"/>
</dbReference>
<evidence type="ECO:0000256" key="1">
    <source>
        <dbReference type="ARBA" id="ARBA00022723"/>
    </source>
</evidence>
<evidence type="ECO:0000259" key="3">
    <source>
        <dbReference type="Pfam" id="PF07687"/>
    </source>
</evidence>
<gene>
    <name evidence="4" type="ORF">ENT37_02125</name>
</gene>